<dbReference type="CDD" id="cd08347">
    <property type="entry name" value="PcpA_C_like"/>
    <property type="match status" value="1"/>
</dbReference>
<dbReference type="PANTHER" id="PTHR36110">
    <property type="entry name" value="RING-CLEAVING DIOXYGENASE MHQE-RELATED"/>
    <property type="match status" value="1"/>
</dbReference>
<dbReference type="InterPro" id="IPR052537">
    <property type="entry name" value="Extradiol_RC_dioxygenase"/>
</dbReference>
<dbReference type="RefSeq" id="WP_266282700.1">
    <property type="nucleotide sequence ID" value="NZ_JAPKNF010000002.1"/>
</dbReference>
<evidence type="ECO:0000313" key="3">
    <source>
        <dbReference type="Proteomes" id="UP001223743"/>
    </source>
</evidence>
<comment type="caution">
    <text evidence="2">The sequence shown here is derived from an EMBL/GenBank/DDBJ whole genome shotgun (WGS) entry which is preliminary data.</text>
</comment>
<evidence type="ECO:0000259" key="1">
    <source>
        <dbReference type="PROSITE" id="PS51819"/>
    </source>
</evidence>
<dbReference type="PROSITE" id="PS51819">
    <property type="entry name" value="VOC"/>
    <property type="match status" value="2"/>
</dbReference>
<sequence>MTDLTLGGFHHLTAITANAPGNLDFYTRVLGLRLVKKTVNQDDTTAYHLFYGDGDATPGSDITFFDWPAAPARRGTHSVTRTGFRVSPASIPWWHAHLVASGAKVSEPSEASGRLTVAFEDPEGQRLSLVADERNPAPHVWSKSTVPPEHQILGLGPITMSVPDLAPTEMVLTRVMNMRKVRDYPVSAISADTVHVFEMGEGGPSAELHVAVEPGLAPAREGAGGVHHVAFRTPDHAGLAAWAERVRGFRIPSSGEVERFYFRSLYFREPNGVLFEIATDVPGFTADEPLETLGEHLSLPPFLEARRASIESRLQPLGD</sequence>
<feature type="domain" description="VOC" evidence="1">
    <location>
        <begin position="154"/>
        <end position="280"/>
    </location>
</feature>
<accession>A0ABU0MA34</accession>
<protein>
    <submittedName>
        <fullName evidence="2">Glyoxalase family protein</fullName>
    </submittedName>
</protein>
<dbReference type="Gene3D" id="3.10.180.10">
    <property type="entry name" value="2,3-Dihydroxybiphenyl 1,2-Dioxygenase, domain 1"/>
    <property type="match status" value="2"/>
</dbReference>
<reference evidence="2 3" key="1">
    <citation type="submission" date="2023-07" db="EMBL/GenBank/DDBJ databases">
        <title>Genomic Encyclopedia of Type Strains, Phase IV (KMG-IV): sequencing the most valuable type-strain genomes for metagenomic binning, comparative biology and taxonomic classification.</title>
        <authorList>
            <person name="Goeker M."/>
        </authorList>
    </citation>
    <scope>NUCLEOTIDE SEQUENCE [LARGE SCALE GENOMIC DNA]</scope>
    <source>
        <strain evidence="2 3">B1-1</strain>
    </source>
</reference>
<evidence type="ECO:0000313" key="2">
    <source>
        <dbReference type="EMBL" id="MDQ0517814.1"/>
    </source>
</evidence>
<organism evidence="2 3">
    <name type="scientific">Kaistia geumhonensis</name>
    <dbReference type="NCBI Taxonomy" id="410839"/>
    <lineage>
        <taxon>Bacteria</taxon>
        <taxon>Pseudomonadati</taxon>
        <taxon>Pseudomonadota</taxon>
        <taxon>Alphaproteobacteria</taxon>
        <taxon>Hyphomicrobiales</taxon>
        <taxon>Kaistiaceae</taxon>
        <taxon>Kaistia</taxon>
    </lineage>
</organism>
<dbReference type="InterPro" id="IPR004360">
    <property type="entry name" value="Glyas_Fos-R_dOase_dom"/>
</dbReference>
<dbReference type="Pfam" id="PF00903">
    <property type="entry name" value="Glyoxalase"/>
    <property type="match status" value="2"/>
</dbReference>
<dbReference type="PANTHER" id="PTHR36110:SF4">
    <property type="entry name" value="RING-CLEAVING DIOXYGENASE MHQA-RELATED"/>
    <property type="match status" value="1"/>
</dbReference>
<name>A0ABU0MA34_9HYPH</name>
<dbReference type="InterPro" id="IPR029068">
    <property type="entry name" value="Glyas_Bleomycin-R_OHBP_Dase"/>
</dbReference>
<dbReference type="EMBL" id="JAUSWJ010000001">
    <property type="protein sequence ID" value="MDQ0517814.1"/>
    <property type="molecule type" value="Genomic_DNA"/>
</dbReference>
<dbReference type="SUPFAM" id="SSF54593">
    <property type="entry name" value="Glyoxalase/Bleomycin resistance protein/Dihydroxybiphenyl dioxygenase"/>
    <property type="match status" value="1"/>
</dbReference>
<feature type="domain" description="VOC" evidence="1">
    <location>
        <begin position="8"/>
        <end position="132"/>
    </location>
</feature>
<dbReference type="InterPro" id="IPR037523">
    <property type="entry name" value="VOC_core"/>
</dbReference>
<keyword evidence="3" id="KW-1185">Reference proteome</keyword>
<gene>
    <name evidence="2" type="ORF">QO015_003427</name>
</gene>
<dbReference type="Proteomes" id="UP001223743">
    <property type="component" value="Unassembled WGS sequence"/>
</dbReference>
<proteinExistence type="predicted"/>